<dbReference type="eggNOG" id="ENOG503067G">
    <property type="taxonomic scope" value="Bacteria"/>
</dbReference>
<dbReference type="RefSeq" id="WP_036650021.1">
    <property type="nucleotide sequence ID" value="NZ_BAVZ01000009.1"/>
</dbReference>
<dbReference type="STRING" id="1236976.JCM16418_3140"/>
<dbReference type="AlphaFoldDB" id="W7YN19"/>
<feature type="region of interest" description="Disordered" evidence="1">
    <location>
        <begin position="70"/>
        <end position="100"/>
    </location>
</feature>
<dbReference type="EMBL" id="BAVZ01000009">
    <property type="protein sequence ID" value="GAF09023.1"/>
    <property type="molecule type" value="Genomic_DNA"/>
</dbReference>
<organism evidence="3 4">
    <name type="scientific">Paenibacillus pini JCM 16418</name>
    <dbReference type="NCBI Taxonomy" id="1236976"/>
    <lineage>
        <taxon>Bacteria</taxon>
        <taxon>Bacillati</taxon>
        <taxon>Bacillota</taxon>
        <taxon>Bacilli</taxon>
        <taxon>Bacillales</taxon>
        <taxon>Paenibacillaceae</taxon>
        <taxon>Paenibacillus</taxon>
    </lineage>
</organism>
<gene>
    <name evidence="3" type="ORF">JCM16418_3140</name>
</gene>
<dbReference type="Proteomes" id="UP000019364">
    <property type="component" value="Unassembled WGS sequence"/>
</dbReference>
<proteinExistence type="predicted"/>
<feature type="compositionally biased region" description="Polar residues" evidence="1">
    <location>
        <begin position="35"/>
        <end position="45"/>
    </location>
</feature>
<reference evidence="3 4" key="1">
    <citation type="journal article" date="2014" name="Genome Announc.">
        <title>Draft Genome Sequence of Paenibacillus pini JCM 16418T, Isolated from the Rhizosphere of Pine Tree.</title>
        <authorList>
            <person name="Yuki M."/>
            <person name="Oshima K."/>
            <person name="Suda W."/>
            <person name="Oshida Y."/>
            <person name="Kitamura K."/>
            <person name="Iida Y."/>
            <person name="Hattori M."/>
            <person name="Ohkuma M."/>
        </authorList>
    </citation>
    <scope>NUCLEOTIDE SEQUENCE [LARGE SCALE GENOMIC DNA]</scope>
    <source>
        <strain evidence="3 4">JCM 16418</strain>
    </source>
</reference>
<dbReference type="OrthoDB" id="2626509at2"/>
<evidence type="ECO:0000313" key="3">
    <source>
        <dbReference type="EMBL" id="GAF09023.1"/>
    </source>
</evidence>
<keyword evidence="4" id="KW-1185">Reference proteome</keyword>
<evidence type="ECO:0000313" key="4">
    <source>
        <dbReference type="Proteomes" id="UP000019364"/>
    </source>
</evidence>
<feature type="compositionally biased region" description="Basic residues" evidence="1">
    <location>
        <begin position="10"/>
        <end position="19"/>
    </location>
</feature>
<sequence>MSNELSRVKTYQKKRKKTVDHKSQQDKHQKRTKVVSATNRTSASKTLRRGEVLESGRAVAVRTELKRTKSVVGEDGRITRRRASQYQQKDTTEDTPARRDTYSSRKIRISKYFTNTLIFLFVMLTAFLVYWGIKGAPPLEELW</sequence>
<keyword evidence="2" id="KW-1133">Transmembrane helix</keyword>
<comment type="caution">
    <text evidence="3">The sequence shown here is derived from an EMBL/GenBank/DDBJ whole genome shotgun (WGS) entry which is preliminary data.</text>
</comment>
<evidence type="ECO:0000256" key="1">
    <source>
        <dbReference type="SAM" id="MobiDB-lite"/>
    </source>
</evidence>
<feature type="region of interest" description="Disordered" evidence="1">
    <location>
        <begin position="1"/>
        <end position="49"/>
    </location>
</feature>
<accession>W7YN19</accession>
<protein>
    <submittedName>
        <fullName evidence="3">Uncharacterized protein</fullName>
    </submittedName>
</protein>
<name>W7YN19_9BACL</name>
<feature type="compositionally biased region" description="Basic and acidic residues" evidence="1">
    <location>
        <begin position="90"/>
        <end position="100"/>
    </location>
</feature>
<keyword evidence="2" id="KW-0812">Transmembrane</keyword>
<evidence type="ECO:0000256" key="2">
    <source>
        <dbReference type="SAM" id="Phobius"/>
    </source>
</evidence>
<feature type="transmembrane region" description="Helical" evidence="2">
    <location>
        <begin position="112"/>
        <end position="133"/>
    </location>
</feature>
<keyword evidence="2" id="KW-0472">Membrane</keyword>